<evidence type="ECO:0000259" key="2">
    <source>
        <dbReference type="PROSITE" id="PS51096"/>
    </source>
</evidence>
<dbReference type="InterPro" id="IPR036662">
    <property type="entry name" value="PTS_EIIA_man-typ_sf"/>
</dbReference>
<dbReference type="EC" id="2.7.1.-" evidence="3"/>
<evidence type="ECO:0000313" key="3">
    <source>
        <dbReference type="EMBL" id="VEH67649.1"/>
    </source>
</evidence>
<sequence length="91" mass="10206">MIQVIVAAHGKLAAELVNSSEMVFGEVEGLHGVTFVPGEGQDTLVENMKRLSQNVIPPIRCYFWWIYSVAALITRQLVWRQNAHKMILSPA</sequence>
<dbReference type="KEGG" id="rpne:NCTC8284_02846"/>
<protein>
    <submittedName>
        <fullName evidence="3">PTS system mannose-specific EIIAB component</fullName>
        <ecNumber evidence="3">2.7.1.-</ecNumber>
    </submittedName>
</protein>
<reference evidence="3 4" key="1">
    <citation type="submission" date="2018-12" db="EMBL/GenBank/DDBJ databases">
        <authorList>
            <consortium name="Pathogen Informatics"/>
        </authorList>
    </citation>
    <scope>NUCLEOTIDE SEQUENCE [LARGE SCALE GENOMIC DNA]</scope>
    <source>
        <strain evidence="3 4">NCTC8284</strain>
    </source>
</reference>
<dbReference type="Pfam" id="PF03610">
    <property type="entry name" value="EIIA-man"/>
    <property type="match status" value="1"/>
</dbReference>
<evidence type="ECO:0000256" key="1">
    <source>
        <dbReference type="ARBA" id="ARBA00022679"/>
    </source>
</evidence>
<dbReference type="GO" id="GO:0009401">
    <property type="term" value="P:phosphoenolpyruvate-dependent sugar phosphotransferase system"/>
    <property type="evidence" value="ECO:0007669"/>
    <property type="project" value="InterPro"/>
</dbReference>
<organism evidence="3 4">
    <name type="scientific">Rodentibacter pneumotropicus</name>
    <dbReference type="NCBI Taxonomy" id="758"/>
    <lineage>
        <taxon>Bacteria</taxon>
        <taxon>Pseudomonadati</taxon>
        <taxon>Pseudomonadota</taxon>
        <taxon>Gammaproteobacteria</taxon>
        <taxon>Pasteurellales</taxon>
        <taxon>Pasteurellaceae</taxon>
        <taxon>Rodentibacter</taxon>
    </lineage>
</organism>
<dbReference type="Proteomes" id="UP000278733">
    <property type="component" value="Chromosome"/>
</dbReference>
<dbReference type="PROSITE" id="PS51096">
    <property type="entry name" value="PTS_EIIA_TYPE_4"/>
    <property type="match status" value="1"/>
</dbReference>
<gene>
    <name evidence="3" type="primary">manX_1</name>
    <name evidence="3" type="ORF">NCTC8284_02846</name>
</gene>
<accession>A0A448MR80</accession>
<dbReference type="GO" id="GO:0016740">
    <property type="term" value="F:transferase activity"/>
    <property type="evidence" value="ECO:0007669"/>
    <property type="project" value="UniProtKB-KW"/>
</dbReference>
<proteinExistence type="predicted"/>
<name>A0A448MR80_9PAST</name>
<dbReference type="SUPFAM" id="SSF53062">
    <property type="entry name" value="PTS system fructose IIA component-like"/>
    <property type="match status" value="1"/>
</dbReference>
<keyword evidence="1 3" id="KW-0808">Transferase</keyword>
<dbReference type="InterPro" id="IPR004701">
    <property type="entry name" value="PTS_EIIA_man-typ"/>
</dbReference>
<dbReference type="AlphaFoldDB" id="A0A448MR80"/>
<dbReference type="Gene3D" id="3.40.50.510">
    <property type="entry name" value="Phosphotransferase system, mannose-type IIA component"/>
    <property type="match status" value="1"/>
</dbReference>
<dbReference type="EMBL" id="LR134405">
    <property type="protein sequence ID" value="VEH67649.1"/>
    <property type="molecule type" value="Genomic_DNA"/>
</dbReference>
<evidence type="ECO:0000313" key="4">
    <source>
        <dbReference type="Proteomes" id="UP000278733"/>
    </source>
</evidence>
<dbReference type="GO" id="GO:0016020">
    <property type="term" value="C:membrane"/>
    <property type="evidence" value="ECO:0007669"/>
    <property type="project" value="InterPro"/>
</dbReference>
<feature type="domain" description="PTS EIIA type-4" evidence="2">
    <location>
        <begin position="1"/>
        <end position="91"/>
    </location>
</feature>